<keyword evidence="3 6" id="KW-0812">Transmembrane</keyword>
<feature type="non-terminal residue" evidence="8">
    <location>
        <position position="1"/>
    </location>
</feature>
<evidence type="ECO:0000256" key="4">
    <source>
        <dbReference type="ARBA" id="ARBA00022989"/>
    </source>
</evidence>
<proteinExistence type="inferred from homology"/>
<reference evidence="8" key="1">
    <citation type="submission" date="2021-04" db="EMBL/GenBank/DDBJ databases">
        <authorList>
            <consortium name="Molecular Ecology Group"/>
        </authorList>
    </citation>
    <scope>NUCLEOTIDE SEQUENCE</scope>
</reference>
<protein>
    <recommendedName>
        <fullName evidence="7">CWH43-like N-terminal domain-containing protein</fullName>
    </recommendedName>
</protein>
<feature type="transmembrane region" description="Helical" evidence="6">
    <location>
        <begin position="131"/>
        <end position="155"/>
    </location>
</feature>
<sequence>YGIAVAHGHVEPDFPYISMCHSSHSAIKAPERCVFAQFVNIGAFMMAANVYIRYKQMTEVLNLLSATKGDKRVNKLSLGIGFVSAFGLTVVANFQTVDMRAAHYTGATLAFALGSVYCWMQTSLSIRHTRWTCVAISQLVNSIALTVCLIVFAVSKTVYKLYENTGHGTKFDALRAVYLISTVSEWLTAASIVTFVLTFYRDFSNVWLKSPSVRIINHDAVLKVFRSPVSGAVRQNDPVNL</sequence>
<keyword evidence="5 6" id="KW-0472">Membrane</keyword>
<dbReference type="OrthoDB" id="191706at2759"/>
<keyword evidence="4 6" id="KW-1133">Transmembrane helix</keyword>
<evidence type="ECO:0000313" key="8">
    <source>
        <dbReference type="EMBL" id="CAG5116374.1"/>
    </source>
</evidence>
<dbReference type="Pfam" id="PF10277">
    <property type="entry name" value="Frag1"/>
    <property type="match status" value="1"/>
</dbReference>
<gene>
    <name evidence="8" type="ORF">CUNI_LOCUS1932</name>
</gene>
<dbReference type="PANTHER" id="PTHR21324">
    <property type="entry name" value="FASTING-INDUCIBLE INTEGRAL MEMBRANE PROTEIN TM6P1-RELATED"/>
    <property type="match status" value="1"/>
</dbReference>
<dbReference type="InterPro" id="IPR050911">
    <property type="entry name" value="DRAM/TMEM150_Autophagy_Mod"/>
</dbReference>
<feature type="domain" description="CWH43-like N-terminal" evidence="7">
    <location>
        <begin position="1"/>
        <end position="205"/>
    </location>
</feature>
<dbReference type="AlphaFoldDB" id="A0A8S3YI63"/>
<evidence type="ECO:0000256" key="5">
    <source>
        <dbReference type="ARBA" id="ARBA00023136"/>
    </source>
</evidence>
<dbReference type="Proteomes" id="UP000678393">
    <property type="component" value="Unassembled WGS sequence"/>
</dbReference>
<feature type="transmembrane region" description="Helical" evidence="6">
    <location>
        <begin position="34"/>
        <end position="52"/>
    </location>
</feature>
<feature type="transmembrane region" description="Helical" evidence="6">
    <location>
        <begin position="101"/>
        <end position="119"/>
    </location>
</feature>
<evidence type="ECO:0000256" key="3">
    <source>
        <dbReference type="ARBA" id="ARBA00022692"/>
    </source>
</evidence>
<comment type="caution">
    <text evidence="8">The sequence shown here is derived from an EMBL/GenBank/DDBJ whole genome shotgun (WGS) entry which is preliminary data.</text>
</comment>
<dbReference type="InterPro" id="IPR019402">
    <property type="entry name" value="CWH43_N"/>
</dbReference>
<name>A0A8S3YI63_9EUPU</name>
<evidence type="ECO:0000259" key="7">
    <source>
        <dbReference type="Pfam" id="PF10277"/>
    </source>
</evidence>
<accession>A0A8S3YI63</accession>
<feature type="transmembrane region" description="Helical" evidence="6">
    <location>
        <begin position="73"/>
        <end position="95"/>
    </location>
</feature>
<organism evidence="8 9">
    <name type="scientific">Candidula unifasciata</name>
    <dbReference type="NCBI Taxonomy" id="100452"/>
    <lineage>
        <taxon>Eukaryota</taxon>
        <taxon>Metazoa</taxon>
        <taxon>Spiralia</taxon>
        <taxon>Lophotrochozoa</taxon>
        <taxon>Mollusca</taxon>
        <taxon>Gastropoda</taxon>
        <taxon>Heterobranchia</taxon>
        <taxon>Euthyneura</taxon>
        <taxon>Panpulmonata</taxon>
        <taxon>Eupulmonata</taxon>
        <taxon>Stylommatophora</taxon>
        <taxon>Helicina</taxon>
        <taxon>Helicoidea</taxon>
        <taxon>Geomitridae</taxon>
        <taxon>Candidula</taxon>
    </lineage>
</organism>
<evidence type="ECO:0000256" key="1">
    <source>
        <dbReference type="ARBA" id="ARBA00004127"/>
    </source>
</evidence>
<comment type="subcellular location">
    <subcellularLocation>
        <location evidence="1">Endomembrane system</location>
        <topology evidence="1">Multi-pass membrane protein</topology>
    </subcellularLocation>
</comment>
<comment type="similarity">
    <text evidence="2">Belongs to the DRAM/TMEM150 family.</text>
</comment>
<dbReference type="PANTHER" id="PTHR21324:SF2">
    <property type="entry name" value="EG:22E5.9 PROTEIN"/>
    <property type="match status" value="1"/>
</dbReference>
<dbReference type="EMBL" id="CAJHNH020000246">
    <property type="protein sequence ID" value="CAG5116374.1"/>
    <property type="molecule type" value="Genomic_DNA"/>
</dbReference>
<dbReference type="GO" id="GO:0012505">
    <property type="term" value="C:endomembrane system"/>
    <property type="evidence" value="ECO:0007669"/>
    <property type="project" value="UniProtKB-SubCell"/>
</dbReference>
<evidence type="ECO:0000256" key="6">
    <source>
        <dbReference type="SAM" id="Phobius"/>
    </source>
</evidence>
<feature type="transmembrane region" description="Helical" evidence="6">
    <location>
        <begin position="175"/>
        <end position="200"/>
    </location>
</feature>
<evidence type="ECO:0000256" key="2">
    <source>
        <dbReference type="ARBA" id="ARBA00006565"/>
    </source>
</evidence>
<evidence type="ECO:0000313" key="9">
    <source>
        <dbReference type="Proteomes" id="UP000678393"/>
    </source>
</evidence>
<keyword evidence="9" id="KW-1185">Reference proteome</keyword>